<dbReference type="Gene3D" id="3.90.76.10">
    <property type="entry name" value="Dipeptide-binding Protein, Domain 1"/>
    <property type="match status" value="1"/>
</dbReference>
<feature type="domain" description="Solute-binding protein family 5" evidence="3">
    <location>
        <begin position="104"/>
        <end position="462"/>
    </location>
</feature>
<dbReference type="InterPro" id="IPR030678">
    <property type="entry name" value="Peptide/Ni-bd"/>
</dbReference>
<evidence type="ECO:0000256" key="1">
    <source>
        <dbReference type="ARBA" id="ARBA00022729"/>
    </source>
</evidence>
<sequence>MGRTTTAGRRSRTFVAAAAGLAALLVAGCGAAPGVGPAGGGGESVIRTIDPYGGDPATEGTPKNGSVLVMGTDREASGFDPTVQNTNQAATAVYDSLLKLDGGEPEPYMARSMESPDAGRTWLLGLRDGVRFSDGTPLDAQAVIVNVQRHIDKASSPGHRFTEPIASMRAVDPLTVEFRLNRPFGQFPAAFAANFTGGSLGMIISPAALQQWGDEIAMHPVGAGPFVLSDWVRDSRMQLTRNPDYWQAGLPRLDGLEFRPLPDTETRYASLENGDVDLIFGGYHTELLRGAQNPNLRVYYGSGHGAEWSFFNFQRPPFDDRRMREAFIRAIDRNALGATQYRGQWEPANGYFGNDSEYNTPEATAAWPTYDPERARRLVQEYVADGGSATIEYKTTNAPNRVAFAEFLQAQMAAVGITLKPVFYDLAQYSSEVVLSGDFQVGGNVGGPVDAPYPAASNVFHTGGSQNYGKYSNPEVDAALDQAAASLDEAERTRLYQRVQLLTNQDLVESYYSRGYLSTVAKPDVKGVVRYLTRDMFFATTWLDR</sequence>
<dbReference type="EMBL" id="BAABJO010000003">
    <property type="protein sequence ID" value="GAA5113699.1"/>
    <property type="molecule type" value="Genomic_DNA"/>
</dbReference>
<comment type="caution">
    <text evidence="4">The sequence shown here is derived from an EMBL/GenBank/DDBJ whole genome shotgun (WGS) entry which is preliminary data.</text>
</comment>
<evidence type="ECO:0000256" key="2">
    <source>
        <dbReference type="SAM" id="SignalP"/>
    </source>
</evidence>
<dbReference type="InterPro" id="IPR039424">
    <property type="entry name" value="SBP_5"/>
</dbReference>
<feature type="chain" id="PRO_5047438614" evidence="2">
    <location>
        <begin position="32"/>
        <end position="545"/>
    </location>
</feature>
<dbReference type="PANTHER" id="PTHR30290">
    <property type="entry name" value="PERIPLASMIC BINDING COMPONENT OF ABC TRANSPORTER"/>
    <property type="match status" value="1"/>
</dbReference>
<dbReference type="Gene3D" id="3.40.190.10">
    <property type="entry name" value="Periplasmic binding protein-like II"/>
    <property type="match status" value="1"/>
</dbReference>
<evidence type="ECO:0000313" key="5">
    <source>
        <dbReference type="Proteomes" id="UP001500804"/>
    </source>
</evidence>
<dbReference type="PIRSF" id="PIRSF002741">
    <property type="entry name" value="MppA"/>
    <property type="match status" value="1"/>
</dbReference>
<name>A0ABP9NB84_9PSEU</name>
<reference evidence="5" key="1">
    <citation type="journal article" date="2019" name="Int. J. Syst. Evol. Microbiol.">
        <title>The Global Catalogue of Microorganisms (GCM) 10K type strain sequencing project: providing services to taxonomists for standard genome sequencing and annotation.</title>
        <authorList>
            <consortium name="The Broad Institute Genomics Platform"/>
            <consortium name="The Broad Institute Genome Sequencing Center for Infectious Disease"/>
            <person name="Wu L."/>
            <person name="Ma J."/>
        </authorList>
    </citation>
    <scope>NUCLEOTIDE SEQUENCE [LARGE SCALE GENOMIC DNA]</scope>
    <source>
        <strain evidence="5">JCM 18302</strain>
    </source>
</reference>
<proteinExistence type="predicted"/>
<keyword evidence="5" id="KW-1185">Reference proteome</keyword>
<evidence type="ECO:0000313" key="4">
    <source>
        <dbReference type="EMBL" id="GAA5113699.1"/>
    </source>
</evidence>
<gene>
    <name evidence="4" type="ORF">GCM10023320_09750</name>
</gene>
<dbReference type="PANTHER" id="PTHR30290:SF38">
    <property type="entry name" value="D,D-DIPEPTIDE-BINDING PERIPLASMIC PROTEIN DDPA-RELATED"/>
    <property type="match status" value="1"/>
</dbReference>
<feature type="signal peptide" evidence="2">
    <location>
        <begin position="1"/>
        <end position="31"/>
    </location>
</feature>
<evidence type="ECO:0000259" key="3">
    <source>
        <dbReference type="Pfam" id="PF00496"/>
    </source>
</evidence>
<dbReference type="InterPro" id="IPR000914">
    <property type="entry name" value="SBP_5_dom"/>
</dbReference>
<keyword evidence="1 2" id="KW-0732">Signal</keyword>
<dbReference type="Gene3D" id="3.10.105.10">
    <property type="entry name" value="Dipeptide-binding Protein, Domain 3"/>
    <property type="match status" value="1"/>
</dbReference>
<accession>A0ABP9NB84</accession>
<dbReference type="RefSeq" id="WP_345603543.1">
    <property type="nucleotide sequence ID" value="NZ_BAABJO010000003.1"/>
</dbReference>
<dbReference type="Pfam" id="PF00496">
    <property type="entry name" value="SBP_bac_5"/>
    <property type="match status" value="1"/>
</dbReference>
<organism evidence="4 5">
    <name type="scientific">Pseudonocardia adelaidensis</name>
    <dbReference type="NCBI Taxonomy" id="648754"/>
    <lineage>
        <taxon>Bacteria</taxon>
        <taxon>Bacillati</taxon>
        <taxon>Actinomycetota</taxon>
        <taxon>Actinomycetes</taxon>
        <taxon>Pseudonocardiales</taxon>
        <taxon>Pseudonocardiaceae</taxon>
        <taxon>Pseudonocardia</taxon>
    </lineage>
</organism>
<protein>
    <submittedName>
        <fullName evidence="4">ABC transporter substrate-binding protein</fullName>
    </submittedName>
</protein>
<dbReference type="Proteomes" id="UP001500804">
    <property type="component" value="Unassembled WGS sequence"/>
</dbReference>
<dbReference type="PROSITE" id="PS51257">
    <property type="entry name" value="PROKAR_LIPOPROTEIN"/>
    <property type="match status" value="1"/>
</dbReference>
<dbReference type="SUPFAM" id="SSF53850">
    <property type="entry name" value="Periplasmic binding protein-like II"/>
    <property type="match status" value="1"/>
</dbReference>